<reference evidence="2" key="2">
    <citation type="journal article" date="2023" name="Plants (Basel)">
        <title>Annotation of the Turnera subulata (Passifloraceae) Draft Genome Reveals the S-Locus Evolved after the Divergence of Turneroideae from Passifloroideae in a Stepwise Manner.</title>
        <authorList>
            <person name="Henning P.M."/>
            <person name="Roalson E.H."/>
            <person name="Mir W."/>
            <person name="McCubbin A.G."/>
            <person name="Shore J.S."/>
        </authorList>
    </citation>
    <scope>NUCLEOTIDE SEQUENCE</scope>
    <source>
        <strain evidence="2">F60SS</strain>
    </source>
</reference>
<feature type="compositionally biased region" description="Basic and acidic residues" evidence="1">
    <location>
        <begin position="9"/>
        <end position="30"/>
    </location>
</feature>
<reference evidence="2" key="1">
    <citation type="submission" date="2022-02" db="EMBL/GenBank/DDBJ databases">
        <authorList>
            <person name="Henning P.M."/>
            <person name="McCubbin A.G."/>
            <person name="Shore J.S."/>
        </authorList>
    </citation>
    <scope>NUCLEOTIDE SEQUENCE</scope>
    <source>
        <strain evidence="2">F60SS</strain>
        <tissue evidence="2">Leaves</tissue>
    </source>
</reference>
<feature type="compositionally biased region" description="Basic residues" evidence="1">
    <location>
        <begin position="337"/>
        <end position="349"/>
    </location>
</feature>
<evidence type="ECO:0008006" key="4">
    <source>
        <dbReference type="Google" id="ProtNLM"/>
    </source>
</evidence>
<comment type="caution">
    <text evidence="2">The sequence shown here is derived from an EMBL/GenBank/DDBJ whole genome shotgun (WGS) entry which is preliminary data.</text>
</comment>
<dbReference type="InterPro" id="IPR040256">
    <property type="entry name" value="At4g02000-like"/>
</dbReference>
<feature type="region of interest" description="Disordered" evidence="1">
    <location>
        <begin position="1"/>
        <end position="30"/>
    </location>
</feature>
<evidence type="ECO:0000313" key="2">
    <source>
        <dbReference type="EMBL" id="KAJ4836332.1"/>
    </source>
</evidence>
<gene>
    <name evidence="2" type="ORF">Tsubulata_007292</name>
</gene>
<dbReference type="AlphaFoldDB" id="A0A9Q0FTJ2"/>
<feature type="region of interest" description="Disordered" evidence="1">
    <location>
        <begin position="236"/>
        <end position="301"/>
    </location>
</feature>
<protein>
    <recommendedName>
        <fullName evidence="4">DUF4283 domain-containing protein</fullName>
    </recommendedName>
</protein>
<dbReference type="PANTHER" id="PTHR31286:SF99">
    <property type="entry name" value="DUF4283 DOMAIN-CONTAINING PROTEIN"/>
    <property type="match status" value="1"/>
</dbReference>
<dbReference type="Proteomes" id="UP001141552">
    <property type="component" value="Unassembled WGS sequence"/>
</dbReference>
<proteinExistence type="predicted"/>
<name>A0A9Q0FTJ2_9ROSI</name>
<accession>A0A9Q0FTJ2</accession>
<evidence type="ECO:0000313" key="3">
    <source>
        <dbReference type="Proteomes" id="UP001141552"/>
    </source>
</evidence>
<keyword evidence="3" id="KW-1185">Reference proteome</keyword>
<evidence type="ECO:0000256" key="1">
    <source>
        <dbReference type="SAM" id="MobiDB-lite"/>
    </source>
</evidence>
<dbReference type="PANTHER" id="PTHR31286">
    <property type="entry name" value="GLYCINE-RICH CELL WALL STRUCTURAL PROTEIN 1.8-LIKE"/>
    <property type="match status" value="1"/>
</dbReference>
<feature type="region of interest" description="Disordered" evidence="1">
    <location>
        <begin position="315"/>
        <end position="407"/>
    </location>
</feature>
<feature type="compositionally biased region" description="Polar residues" evidence="1">
    <location>
        <begin position="379"/>
        <end position="407"/>
    </location>
</feature>
<feature type="compositionally biased region" description="Polar residues" evidence="1">
    <location>
        <begin position="351"/>
        <end position="370"/>
    </location>
</feature>
<organism evidence="2 3">
    <name type="scientific">Turnera subulata</name>
    <dbReference type="NCBI Taxonomy" id="218843"/>
    <lineage>
        <taxon>Eukaryota</taxon>
        <taxon>Viridiplantae</taxon>
        <taxon>Streptophyta</taxon>
        <taxon>Embryophyta</taxon>
        <taxon>Tracheophyta</taxon>
        <taxon>Spermatophyta</taxon>
        <taxon>Magnoliopsida</taxon>
        <taxon>eudicotyledons</taxon>
        <taxon>Gunneridae</taxon>
        <taxon>Pentapetalae</taxon>
        <taxon>rosids</taxon>
        <taxon>fabids</taxon>
        <taxon>Malpighiales</taxon>
        <taxon>Passifloraceae</taxon>
        <taxon>Turnera</taxon>
    </lineage>
</organism>
<dbReference type="EMBL" id="JAKUCV010004151">
    <property type="protein sequence ID" value="KAJ4836332.1"/>
    <property type="molecule type" value="Genomic_DNA"/>
</dbReference>
<sequence>MGDVTAAHRGGEPARNEKEERDLGLSSKQKEVTLVKTLEDTEMEEQPMSYLDKLKAGRSEDQEEPAWLEDEEDVEVEPGDIIIGSDGDIPTLDLSMAFQKRLEQKWEQAVIVKLLGRNISYRVLTARLKSLWQPKGLFKVRFPDIPLHTYHPSVLLALGDLVGEAIRIDHATREHKRGRFAKIAVEVDLTKPLKGTILFMGKDQKVIYEGLPTLYYQCGSASHTMDLCPQIIKSSTTGPTGGDSAPMNEKGKDVVGEQSSSGSGIRTGAGAWMNAPVRPRRTQPNKPPAPMTTPVASRSPALGSRYEVLGQDLDKDGGAEAVSPGGIGPWVEVAQKKGPKPKKTIKKSKPNTPQSQLKNPTQLIQPTQDRTPLIDITNKVPTTASQDLRVNQRPITSPPLNTNPVHS</sequence>